<dbReference type="AlphaFoldDB" id="A0A2G1QS56"/>
<dbReference type="OrthoDB" id="2553118at2"/>
<proteinExistence type="predicted"/>
<dbReference type="PANTHER" id="PTHR20883">
    <property type="entry name" value="PHYTANOYL-COA DIOXYGENASE DOMAIN CONTAINING 1"/>
    <property type="match status" value="1"/>
</dbReference>
<keyword evidence="2" id="KW-0223">Dioxygenase</keyword>
<name>A0A2G1QS56_9HYPH</name>
<dbReference type="GO" id="GO:0005506">
    <property type="term" value="F:iron ion binding"/>
    <property type="evidence" value="ECO:0007669"/>
    <property type="project" value="UniProtKB-ARBA"/>
</dbReference>
<comment type="cofactor">
    <cofactor evidence="1">
        <name>Fe(2+)</name>
        <dbReference type="ChEBI" id="CHEBI:29033"/>
    </cofactor>
</comment>
<dbReference type="EMBL" id="PDVP01000002">
    <property type="protein sequence ID" value="PHP68311.1"/>
    <property type="molecule type" value="Genomic_DNA"/>
</dbReference>
<reference evidence="2 3" key="1">
    <citation type="submission" date="2017-10" db="EMBL/GenBank/DDBJ databases">
        <title>Sedimentibacterium mangrovi gen. nov., sp. nov., a novel member of family Phyllobacteriacea isolated from mangrove sediment.</title>
        <authorList>
            <person name="Liao H."/>
            <person name="Tian Y."/>
        </authorList>
    </citation>
    <scope>NUCLEOTIDE SEQUENCE [LARGE SCALE GENOMIC DNA]</scope>
    <source>
        <strain evidence="2 3">X9-2-2</strain>
    </source>
</reference>
<dbReference type="PANTHER" id="PTHR20883:SF48">
    <property type="entry name" value="ECTOINE DIOXYGENASE"/>
    <property type="match status" value="1"/>
</dbReference>
<protein>
    <submittedName>
        <fullName evidence="2">Phytanoyl-CoA dioxygenase</fullName>
    </submittedName>
</protein>
<evidence type="ECO:0000313" key="2">
    <source>
        <dbReference type="EMBL" id="PHP68311.1"/>
    </source>
</evidence>
<dbReference type="Proteomes" id="UP000221168">
    <property type="component" value="Unassembled WGS sequence"/>
</dbReference>
<dbReference type="Pfam" id="PF05721">
    <property type="entry name" value="PhyH"/>
    <property type="match status" value="1"/>
</dbReference>
<dbReference type="InterPro" id="IPR008775">
    <property type="entry name" value="Phytyl_CoA_dOase-like"/>
</dbReference>
<keyword evidence="2" id="KW-0560">Oxidoreductase</keyword>
<keyword evidence="3" id="KW-1185">Reference proteome</keyword>
<dbReference type="SUPFAM" id="SSF51197">
    <property type="entry name" value="Clavaminate synthase-like"/>
    <property type="match status" value="1"/>
</dbReference>
<gene>
    <name evidence="2" type="ORF">CSC94_06595</name>
</gene>
<organism evidence="2 3">
    <name type="scientific">Zhengella mangrovi</name>
    <dbReference type="NCBI Taxonomy" id="1982044"/>
    <lineage>
        <taxon>Bacteria</taxon>
        <taxon>Pseudomonadati</taxon>
        <taxon>Pseudomonadota</taxon>
        <taxon>Alphaproteobacteria</taxon>
        <taxon>Hyphomicrobiales</taxon>
        <taxon>Notoacmeibacteraceae</taxon>
        <taxon>Zhengella</taxon>
    </lineage>
</organism>
<accession>A0A2G1QS56</accession>
<dbReference type="GO" id="GO:0016706">
    <property type="term" value="F:2-oxoglutarate-dependent dioxygenase activity"/>
    <property type="evidence" value="ECO:0007669"/>
    <property type="project" value="UniProtKB-ARBA"/>
</dbReference>
<sequence>MPELNEDQRAAYARDGFLAGVPVFTAAEARAIRDEIETIERDHPDGVAGRPVGRFMRTNGHVVIPLLARMARTPAILDAVETILGPNLLAWSVELFIKEPGTRKIVTWHQDLTYWGMGETDDEVTAWLALTDVTVEAGCMRFLPGSHQGGIVAHNDTFSEDNLLSRGQEIAGVDETKAVFGPLRPGEMSLHHGRCFHASGPNLSDDRRIGLVIRYVTPGVREQAGGRDYAMLVRGVDDCGGWTNIAGARSLLHPVDIALYDRILTDQAATMAKGAEDRVASFRAAPPPAG</sequence>
<evidence type="ECO:0000256" key="1">
    <source>
        <dbReference type="ARBA" id="ARBA00001954"/>
    </source>
</evidence>
<dbReference type="RefSeq" id="WP_099305054.1">
    <property type="nucleotide sequence ID" value="NZ_PDVP01000002.1"/>
</dbReference>
<evidence type="ECO:0000313" key="3">
    <source>
        <dbReference type="Proteomes" id="UP000221168"/>
    </source>
</evidence>
<dbReference type="Gene3D" id="2.60.120.620">
    <property type="entry name" value="q2cbj1_9rhob like domain"/>
    <property type="match status" value="1"/>
</dbReference>
<comment type="caution">
    <text evidence="2">The sequence shown here is derived from an EMBL/GenBank/DDBJ whole genome shotgun (WGS) entry which is preliminary data.</text>
</comment>